<dbReference type="Gene3D" id="3.40.50.300">
    <property type="entry name" value="P-loop containing nucleotide triphosphate hydrolases"/>
    <property type="match status" value="1"/>
</dbReference>
<dbReference type="GO" id="GO:0016887">
    <property type="term" value="F:ATP hydrolysis activity"/>
    <property type="evidence" value="ECO:0007669"/>
    <property type="project" value="InterPro"/>
</dbReference>
<feature type="transmembrane region" description="Helical" evidence="8">
    <location>
        <begin position="616"/>
        <end position="641"/>
    </location>
</feature>
<evidence type="ECO:0000256" key="2">
    <source>
        <dbReference type="ARBA" id="ARBA00022448"/>
    </source>
</evidence>
<accession>A0A0P8BK77</accession>
<dbReference type="SUPFAM" id="SSF49879">
    <property type="entry name" value="SMAD/FHA domain"/>
    <property type="match status" value="2"/>
</dbReference>
<evidence type="ECO:0000313" key="11">
    <source>
        <dbReference type="EMBL" id="KPQ34116.1"/>
    </source>
</evidence>
<evidence type="ECO:0000313" key="12">
    <source>
        <dbReference type="Proteomes" id="UP000050465"/>
    </source>
</evidence>
<organism evidence="11 12">
    <name type="scientific">Phormidesmis priestleyi Ana</name>
    <dbReference type="NCBI Taxonomy" id="1666911"/>
    <lineage>
        <taxon>Bacteria</taxon>
        <taxon>Bacillati</taxon>
        <taxon>Cyanobacteriota</taxon>
        <taxon>Cyanophyceae</taxon>
        <taxon>Leptolyngbyales</taxon>
        <taxon>Leptolyngbyaceae</taxon>
        <taxon>Phormidesmis</taxon>
    </lineage>
</organism>
<dbReference type="PROSITE" id="PS00211">
    <property type="entry name" value="ABC_TRANSPORTER_1"/>
    <property type="match status" value="1"/>
</dbReference>
<dbReference type="FunFam" id="3.40.50.300:FF:000474">
    <property type="entry name" value="Putative ABC transporter ATP-binding subunit"/>
    <property type="match status" value="1"/>
</dbReference>
<evidence type="ECO:0000259" key="9">
    <source>
        <dbReference type="PROSITE" id="PS50006"/>
    </source>
</evidence>
<sequence>MLSSITQLLLGRVNRQVNALFLNATAMSIDTSNTILTSPYIELNNRGKQLRFDLTKAEHRLGRDARWADFAIVEPGWEVISGQHVRLRQEGENYRIYDGNEQGKASTNGLFVNHTRVKPGVGLLLEDNMQLQIGQNPQNMILMKYVVRAQSPVTSSRPSTSRINLMALDSAKVDLGREPSGKGAVMVLDSPSVSRHHASIGRSANAQYVLRDRSANGTYVNKKRLTEAHTLKDGDLIQIGPFTLLFRGGFLEIFDNGDRIRLDALNLVRKVKYNNSEKTILNDVSLAIEPGQLVAIVGGSGAGKSTLMKTLLGIAPTTSGMVLLNGDNLRQNFDLYRSEIGYVPQDDIVHRNLTVEEVLSYACQLRLPPDTDIAAAITHTLDLVKLSHVRHTVVDQLSGGQRKRVSIAVELLANPKLFFLDEPTSGLDPGLDKKMMALLRELADQGRTIILVTHATSNLEVCDRVVFMGSGGQLCYFGPPQEAMTFFKAPSADFKHFADIYIKLDEGNTDEQRNRNVQRWAQQFKTSALHRQYVQSALSGEQNSNTARPKRQKASWVRQWWILAQRYFSLMMRDKFSLLLLLFTAPIGVALLRLALRAESPLAEPAVPIAPEHAPMALRVLFVFTCATIWVGLSGTAQTIVKEANIYLRERLVNLQLVPYLGSKFSIHAALAVIQSLLLLIVIIVGFESPQPALLPWPIGVIITTFLTLIASTSLGLMISALVKNSTQANSALPLLLLPQIIFSGILFDLEGPARVISWLMISRWSIGGYAAALDVNSMVPEAMPGMSLPFDGAAAYAATWENLALNWGVLCAHSLVCLGISLWQQKQKDVL</sequence>
<evidence type="ECO:0000256" key="7">
    <source>
        <dbReference type="ARBA" id="ARBA00023136"/>
    </source>
</evidence>
<dbReference type="SMART" id="SM00382">
    <property type="entry name" value="AAA"/>
    <property type="match status" value="1"/>
</dbReference>
<feature type="transmembrane region" description="Helical" evidence="8">
    <location>
        <begin position="731"/>
        <end position="748"/>
    </location>
</feature>
<dbReference type="PROSITE" id="PS50006">
    <property type="entry name" value="FHA_DOMAIN"/>
    <property type="match status" value="2"/>
</dbReference>
<dbReference type="Proteomes" id="UP000050465">
    <property type="component" value="Unassembled WGS sequence"/>
</dbReference>
<dbReference type="PANTHER" id="PTHR48041:SF139">
    <property type="entry name" value="PROTEIN SCARLET"/>
    <property type="match status" value="1"/>
</dbReference>
<feature type="domain" description="FHA" evidence="9">
    <location>
        <begin position="59"/>
        <end position="117"/>
    </location>
</feature>
<dbReference type="PATRIC" id="fig|1666911.3.peg.899"/>
<dbReference type="InterPro" id="IPR013525">
    <property type="entry name" value="ABC2_TM"/>
</dbReference>
<feature type="transmembrane region" description="Helical" evidence="8">
    <location>
        <begin position="665"/>
        <end position="687"/>
    </location>
</feature>
<name>A0A0P8BK77_9CYAN</name>
<gene>
    <name evidence="11" type="ORF">HLUCCA11_16125</name>
</gene>
<keyword evidence="2" id="KW-0813">Transport</keyword>
<evidence type="ECO:0000256" key="5">
    <source>
        <dbReference type="ARBA" id="ARBA00022840"/>
    </source>
</evidence>
<evidence type="ECO:0000256" key="6">
    <source>
        <dbReference type="ARBA" id="ARBA00022989"/>
    </source>
</evidence>
<feature type="transmembrane region" description="Helical" evidence="8">
    <location>
        <begin position="576"/>
        <end position="596"/>
    </location>
</feature>
<keyword evidence="7 8" id="KW-0472">Membrane</keyword>
<dbReference type="InterPro" id="IPR050352">
    <property type="entry name" value="ABCG_transporters"/>
</dbReference>
<dbReference type="CDD" id="cd00060">
    <property type="entry name" value="FHA"/>
    <property type="match status" value="2"/>
</dbReference>
<dbReference type="PANTHER" id="PTHR48041">
    <property type="entry name" value="ABC TRANSPORTER G FAMILY MEMBER 28"/>
    <property type="match status" value="1"/>
</dbReference>
<dbReference type="SMART" id="SM00240">
    <property type="entry name" value="FHA"/>
    <property type="match status" value="2"/>
</dbReference>
<evidence type="ECO:0000256" key="1">
    <source>
        <dbReference type="ARBA" id="ARBA00004141"/>
    </source>
</evidence>
<keyword evidence="5" id="KW-0067">ATP-binding</keyword>
<protein>
    <submittedName>
        <fullName evidence="11">FHA modulated ABC efflux pump with fused ATPase and integral membrane subunits</fullName>
    </submittedName>
</protein>
<dbReference type="AlphaFoldDB" id="A0A0P8BK77"/>
<evidence type="ECO:0000256" key="8">
    <source>
        <dbReference type="SAM" id="Phobius"/>
    </source>
</evidence>
<comment type="caution">
    <text evidence="11">The sequence shown here is derived from an EMBL/GenBank/DDBJ whole genome shotgun (WGS) entry which is preliminary data.</text>
</comment>
<reference evidence="11 12" key="1">
    <citation type="submission" date="2015-09" db="EMBL/GenBank/DDBJ databases">
        <title>Identification and resolution of microdiversity through metagenomic sequencing of parallel consortia.</title>
        <authorList>
            <person name="Nelson W.C."/>
            <person name="Romine M.F."/>
            <person name="Lindemann S.R."/>
        </authorList>
    </citation>
    <scope>NUCLEOTIDE SEQUENCE [LARGE SCALE GENOMIC DNA]</scope>
    <source>
        <strain evidence="11">Ana</strain>
    </source>
</reference>
<dbReference type="Pfam" id="PF00005">
    <property type="entry name" value="ABC_tran"/>
    <property type="match status" value="1"/>
</dbReference>
<dbReference type="InterPro" id="IPR008984">
    <property type="entry name" value="SMAD_FHA_dom_sf"/>
</dbReference>
<dbReference type="InterPro" id="IPR027417">
    <property type="entry name" value="P-loop_NTPase"/>
</dbReference>
<evidence type="ECO:0000256" key="3">
    <source>
        <dbReference type="ARBA" id="ARBA00022692"/>
    </source>
</evidence>
<dbReference type="InterPro" id="IPR000253">
    <property type="entry name" value="FHA_dom"/>
</dbReference>
<comment type="subcellular location">
    <subcellularLocation>
        <location evidence="1">Membrane</location>
        <topology evidence="1">Multi-pass membrane protein</topology>
    </subcellularLocation>
</comment>
<evidence type="ECO:0000259" key="10">
    <source>
        <dbReference type="PROSITE" id="PS50893"/>
    </source>
</evidence>
<dbReference type="GO" id="GO:0140359">
    <property type="term" value="F:ABC-type transporter activity"/>
    <property type="evidence" value="ECO:0007669"/>
    <property type="project" value="InterPro"/>
</dbReference>
<dbReference type="InterPro" id="IPR003593">
    <property type="entry name" value="AAA+_ATPase"/>
</dbReference>
<dbReference type="EMBL" id="LJZR01000023">
    <property type="protein sequence ID" value="KPQ34116.1"/>
    <property type="molecule type" value="Genomic_DNA"/>
</dbReference>
<dbReference type="Pfam" id="PF00498">
    <property type="entry name" value="FHA"/>
    <property type="match status" value="2"/>
</dbReference>
<dbReference type="InterPro" id="IPR017871">
    <property type="entry name" value="ABC_transporter-like_CS"/>
</dbReference>
<evidence type="ECO:0000256" key="4">
    <source>
        <dbReference type="ARBA" id="ARBA00022741"/>
    </source>
</evidence>
<keyword evidence="3 8" id="KW-0812">Transmembrane</keyword>
<dbReference type="Gene3D" id="2.60.200.20">
    <property type="match status" value="2"/>
</dbReference>
<dbReference type="SUPFAM" id="SSF52540">
    <property type="entry name" value="P-loop containing nucleoside triphosphate hydrolases"/>
    <property type="match status" value="1"/>
</dbReference>
<dbReference type="InterPro" id="IPR003439">
    <property type="entry name" value="ABC_transporter-like_ATP-bd"/>
</dbReference>
<dbReference type="Pfam" id="PF01061">
    <property type="entry name" value="ABC2_membrane"/>
    <property type="match status" value="1"/>
</dbReference>
<feature type="transmembrane region" description="Helical" evidence="8">
    <location>
        <begin position="805"/>
        <end position="824"/>
    </location>
</feature>
<dbReference type="GO" id="GO:0005524">
    <property type="term" value="F:ATP binding"/>
    <property type="evidence" value="ECO:0007669"/>
    <property type="project" value="UniProtKB-KW"/>
</dbReference>
<feature type="transmembrane region" description="Helical" evidence="8">
    <location>
        <begin position="699"/>
        <end position="719"/>
    </location>
</feature>
<dbReference type="GO" id="GO:0016020">
    <property type="term" value="C:membrane"/>
    <property type="evidence" value="ECO:0007669"/>
    <property type="project" value="UniProtKB-SubCell"/>
</dbReference>
<keyword evidence="4" id="KW-0547">Nucleotide-binding</keyword>
<dbReference type="PROSITE" id="PS50893">
    <property type="entry name" value="ABC_TRANSPORTER_2"/>
    <property type="match status" value="1"/>
</dbReference>
<dbReference type="STRING" id="1666911.HLUCCA11_16125"/>
<feature type="domain" description="FHA" evidence="9">
    <location>
        <begin position="173"/>
        <end position="225"/>
    </location>
</feature>
<proteinExistence type="predicted"/>
<keyword evidence="6 8" id="KW-1133">Transmembrane helix</keyword>
<feature type="domain" description="ABC transporter" evidence="10">
    <location>
        <begin position="262"/>
        <end position="495"/>
    </location>
</feature>